<comment type="caution">
    <text evidence="1">The sequence shown here is derived from an EMBL/GenBank/DDBJ whole genome shotgun (WGS) entry which is preliminary data.</text>
</comment>
<dbReference type="EMBL" id="JAIWYP010000003">
    <property type="protein sequence ID" value="KAH3859211.1"/>
    <property type="molecule type" value="Genomic_DNA"/>
</dbReference>
<dbReference type="Proteomes" id="UP000828390">
    <property type="component" value="Unassembled WGS sequence"/>
</dbReference>
<protein>
    <submittedName>
        <fullName evidence="1">Uncharacterized protein</fullName>
    </submittedName>
</protein>
<dbReference type="AlphaFoldDB" id="A0A9D4LM01"/>
<evidence type="ECO:0000313" key="2">
    <source>
        <dbReference type="Proteomes" id="UP000828390"/>
    </source>
</evidence>
<proteinExistence type="predicted"/>
<accession>A0A9D4LM01</accession>
<reference evidence="1" key="1">
    <citation type="journal article" date="2019" name="bioRxiv">
        <title>The Genome of the Zebra Mussel, Dreissena polymorpha: A Resource for Invasive Species Research.</title>
        <authorList>
            <person name="McCartney M.A."/>
            <person name="Auch B."/>
            <person name="Kono T."/>
            <person name="Mallez S."/>
            <person name="Zhang Y."/>
            <person name="Obille A."/>
            <person name="Becker A."/>
            <person name="Abrahante J.E."/>
            <person name="Garbe J."/>
            <person name="Badalamenti J.P."/>
            <person name="Herman A."/>
            <person name="Mangelson H."/>
            <person name="Liachko I."/>
            <person name="Sullivan S."/>
            <person name="Sone E.D."/>
            <person name="Koren S."/>
            <person name="Silverstein K.A.T."/>
            <person name="Beckman K.B."/>
            <person name="Gohl D.M."/>
        </authorList>
    </citation>
    <scope>NUCLEOTIDE SEQUENCE</scope>
    <source>
        <strain evidence="1">Duluth1</strain>
        <tissue evidence="1">Whole animal</tissue>
    </source>
</reference>
<name>A0A9D4LM01_DREPO</name>
<evidence type="ECO:0000313" key="1">
    <source>
        <dbReference type="EMBL" id="KAH3859211.1"/>
    </source>
</evidence>
<gene>
    <name evidence="1" type="ORF">DPMN_101927</name>
</gene>
<reference evidence="1" key="2">
    <citation type="submission" date="2020-11" db="EMBL/GenBank/DDBJ databases">
        <authorList>
            <person name="McCartney M.A."/>
            <person name="Auch B."/>
            <person name="Kono T."/>
            <person name="Mallez S."/>
            <person name="Becker A."/>
            <person name="Gohl D.M."/>
            <person name="Silverstein K.A.T."/>
            <person name="Koren S."/>
            <person name="Bechman K.B."/>
            <person name="Herman A."/>
            <person name="Abrahante J.E."/>
            <person name="Garbe J."/>
        </authorList>
    </citation>
    <scope>NUCLEOTIDE SEQUENCE</scope>
    <source>
        <strain evidence="1">Duluth1</strain>
        <tissue evidence="1">Whole animal</tissue>
    </source>
</reference>
<sequence>MHRELVYKFSFFNSREQIRGSSRNLIRTPFYVTEQFRSEVAAKKGRLFRRAKVGKQASKCALVSYDTLYIGSRQIKDA</sequence>
<organism evidence="1 2">
    <name type="scientific">Dreissena polymorpha</name>
    <name type="common">Zebra mussel</name>
    <name type="synonym">Mytilus polymorpha</name>
    <dbReference type="NCBI Taxonomy" id="45954"/>
    <lineage>
        <taxon>Eukaryota</taxon>
        <taxon>Metazoa</taxon>
        <taxon>Spiralia</taxon>
        <taxon>Lophotrochozoa</taxon>
        <taxon>Mollusca</taxon>
        <taxon>Bivalvia</taxon>
        <taxon>Autobranchia</taxon>
        <taxon>Heteroconchia</taxon>
        <taxon>Euheterodonta</taxon>
        <taxon>Imparidentia</taxon>
        <taxon>Neoheterodontei</taxon>
        <taxon>Myida</taxon>
        <taxon>Dreissenoidea</taxon>
        <taxon>Dreissenidae</taxon>
        <taxon>Dreissena</taxon>
    </lineage>
</organism>
<keyword evidence="2" id="KW-1185">Reference proteome</keyword>